<dbReference type="NCBIfam" id="NF004019">
    <property type="entry name" value="PRK05481.1"/>
    <property type="match status" value="1"/>
</dbReference>
<dbReference type="InterPro" id="IPR006638">
    <property type="entry name" value="Elp3/MiaA/NifB-like_rSAM"/>
</dbReference>
<dbReference type="AlphaFoldDB" id="A0A1Y5IJL9"/>
<accession>A0A1Y5IJL9</accession>
<evidence type="ECO:0000256" key="2">
    <source>
        <dbReference type="ARBA" id="ARBA00022485"/>
    </source>
</evidence>
<dbReference type="SUPFAM" id="SSF102114">
    <property type="entry name" value="Radical SAM enzymes"/>
    <property type="match status" value="1"/>
</dbReference>
<dbReference type="Pfam" id="PF04055">
    <property type="entry name" value="Radical_SAM"/>
    <property type="match status" value="1"/>
</dbReference>
<feature type="binding site" evidence="10">
    <location>
        <position position="410"/>
    </location>
    <ligand>
        <name>[4Fe-4S] cluster</name>
        <dbReference type="ChEBI" id="CHEBI:49883"/>
        <label>1</label>
    </ligand>
</feature>
<comment type="function">
    <text evidence="10">Catalyzes the radical-mediated insertion of two sulfur atoms into the C-6 and C-8 positions of the octanoyl moiety bound to the lipoyl domains of lipoate-dependent enzymes, thereby converting the octanoylated domains into lipoylated derivatives.</text>
</comment>
<feature type="binding site" evidence="10">
    <location>
        <position position="415"/>
    </location>
    <ligand>
        <name>[4Fe-4S] cluster</name>
        <dbReference type="ChEBI" id="CHEBI:49883"/>
        <label>1</label>
    </ligand>
</feature>
<comment type="cofactor">
    <cofactor evidence="10">
        <name>[4Fe-4S] cluster</name>
        <dbReference type="ChEBI" id="CHEBI:49883"/>
    </cofactor>
    <text evidence="10">Binds 2 [4Fe-4S] clusters per subunit. One cluster is coordinated with 3 cysteines and an exchangeable S-adenosyl-L-methionine.</text>
</comment>
<evidence type="ECO:0000256" key="11">
    <source>
        <dbReference type="SAM" id="MobiDB-lite"/>
    </source>
</evidence>
<protein>
    <recommendedName>
        <fullName evidence="10">Lipoyl synthase, mitochondrial</fullName>
        <ecNumber evidence="10">2.8.1.8</ecNumber>
    </recommendedName>
    <alternativeName>
        <fullName evidence="10">Lipoate synthase</fullName>
        <shortName evidence="10">LS</shortName>
        <shortName evidence="10">Lip-syn</shortName>
    </alternativeName>
    <alternativeName>
        <fullName evidence="10">Lipoic acid synthase</fullName>
    </alternativeName>
</protein>
<feature type="domain" description="Radical SAM core" evidence="12">
    <location>
        <begin position="424"/>
        <end position="643"/>
    </location>
</feature>
<sequence>MGNYKKSKNYQPNKRASARVPGFAPGVVTGDAAVKALGTILNGVRLGDIPPERVFYAKLDELKMPANVQAREEGSGDTEDPRIATMTNVRNGSWDVDVDANHSGTTHFSKRVLRGLTTPMPRAKDCGDRCTPSVGVVLDRMKTIFGAWMDYGTWCNREAVTQAELGRYETALWLALECDACAQSPFMLTNVVQSYTKKRLRMSDDPRKKDEAARVLLEDGVWSTLCDKALTTPAMKERFEDIKAMRAELATAPAGIHEYTPQQLVNMGIPPRQVMELYELLDVVDYFDHFVESHVRASVEKGICEVHAEKEGLGTFDKPWSTIQLSKDSETVVRTLREIAREHSSLFCVDVVDRTDDSASLPSVRRRRYQTSLRDKTTRKPTWLKREVPGGARYTEIKAKLRELKLATVCEEAKCPNLGECWGGGEGRTATATIMIMGDTCTRGCRFCAVKTSRAPPPLDKDEPANVSKAIAAWGLDYVVLTSVDRDDIEDQGAGHFRETVQRLKGQSDVLVEALTPDFRGEKHLVELVASSGLDVYAHNVETVPELQADVRDRRANWDQSIEVLKHAKKSGAKITKTSIMLGLGETHEQVINALKLLREADVDVVTFGQYMRPTKKHLAVVEYITPEAFKRYQEIAEGMGFLYVASGAMVRSSYKAGEFFLANVIKERKAKEGATASAS</sequence>
<dbReference type="PROSITE" id="PS51918">
    <property type="entry name" value="RADICAL_SAM"/>
    <property type="match status" value="1"/>
</dbReference>
<evidence type="ECO:0000256" key="5">
    <source>
        <dbReference type="ARBA" id="ARBA00022723"/>
    </source>
</evidence>
<dbReference type="Gene3D" id="3.20.20.70">
    <property type="entry name" value="Aldolase class I"/>
    <property type="match status" value="1"/>
</dbReference>
<dbReference type="EMBL" id="KZ155774">
    <property type="protein sequence ID" value="OUS48334.1"/>
    <property type="molecule type" value="Genomic_DNA"/>
</dbReference>
<keyword evidence="3 10" id="KW-0808">Transferase</keyword>
<evidence type="ECO:0000256" key="10">
    <source>
        <dbReference type="HAMAP-Rule" id="MF_03128"/>
    </source>
</evidence>
<dbReference type="SFLD" id="SFLDS00029">
    <property type="entry name" value="Radical_SAM"/>
    <property type="match status" value="1"/>
</dbReference>
<evidence type="ECO:0000256" key="3">
    <source>
        <dbReference type="ARBA" id="ARBA00022679"/>
    </source>
</evidence>
<dbReference type="InterPro" id="IPR003698">
    <property type="entry name" value="Lipoyl_synth"/>
</dbReference>
<organism evidence="13">
    <name type="scientific">Ostreococcus tauri</name>
    <name type="common">Marine green alga</name>
    <dbReference type="NCBI Taxonomy" id="70448"/>
    <lineage>
        <taxon>Eukaryota</taxon>
        <taxon>Viridiplantae</taxon>
        <taxon>Chlorophyta</taxon>
        <taxon>Mamiellophyceae</taxon>
        <taxon>Mamiellales</taxon>
        <taxon>Bathycoccaceae</taxon>
        <taxon>Ostreococcus</taxon>
    </lineage>
</organism>
<dbReference type="EC" id="2.8.1.8" evidence="10"/>
<evidence type="ECO:0000313" key="13">
    <source>
        <dbReference type="EMBL" id="OUS48334.1"/>
    </source>
</evidence>
<reference evidence="13" key="1">
    <citation type="submission" date="2017-04" db="EMBL/GenBank/DDBJ databases">
        <title>Population genomics of picophytoplankton unveils novel chromosome hypervariability.</title>
        <authorList>
            <consortium name="DOE Joint Genome Institute"/>
            <person name="Blanc-Mathieu R."/>
            <person name="Krasovec M."/>
            <person name="Hebrard M."/>
            <person name="Yau S."/>
            <person name="Desgranges E."/>
            <person name="Martin J."/>
            <person name="Schackwitz W."/>
            <person name="Kuo A."/>
            <person name="Salin G."/>
            <person name="Donnadieu C."/>
            <person name="Desdevises Y."/>
            <person name="Sanchez-Ferandin S."/>
            <person name="Moreau H."/>
            <person name="Rivals E."/>
            <person name="Grigoriev I.V."/>
            <person name="Grimsley N."/>
            <person name="Eyre-Walker A."/>
            <person name="Piganeau G."/>
        </authorList>
    </citation>
    <scope>NUCLEOTIDE SEQUENCE [LARGE SCALE GENOMIC DNA]</scope>
    <source>
        <strain evidence="13">RCC 1115</strain>
    </source>
</reference>
<evidence type="ECO:0000256" key="4">
    <source>
        <dbReference type="ARBA" id="ARBA00022691"/>
    </source>
</evidence>
<comment type="similarity">
    <text evidence="10">Belongs to the radical SAM superfamily. Lipoyl synthase family.</text>
</comment>
<dbReference type="Pfam" id="PF16881">
    <property type="entry name" value="LIAS_N"/>
    <property type="match status" value="1"/>
</dbReference>
<dbReference type="HAMAP" id="MF_00206">
    <property type="entry name" value="Lipoyl_synth"/>
    <property type="match status" value="1"/>
</dbReference>
<dbReference type="InterPro" id="IPR013785">
    <property type="entry name" value="Aldolase_TIM"/>
</dbReference>
<dbReference type="PANTHER" id="PTHR10949">
    <property type="entry name" value="LIPOYL SYNTHASE"/>
    <property type="match status" value="1"/>
</dbReference>
<feature type="binding site" evidence="10">
    <location>
        <position position="441"/>
    </location>
    <ligand>
        <name>[4Fe-4S] cluster</name>
        <dbReference type="ChEBI" id="CHEBI:49883"/>
        <label>2</label>
        <note>4Fe-4S-S-AdoMet</note>
    </ligand>
</feature>
<keyword evidence="6 10" id="KW-0408">Iron</keyword>
<feature type="binding site" evidence="10">
    <location>
        <position position="421"/>
    </location>
    <ligand>
        <name>[4Fe-4S] cluster</name>
        <dbReference type="ChEBI" id="CHEBI:49883"/>
        <label>1</label>
    </ligand>
</feature>
<dbReference type="UniPathway" id="UPA00538">
    <property type="reaction ID" value="UER00593"/>
</dbReference>
<dbReference type="SFLD" id="SFLDG01058">
    <property type="entry name" value="lipoyl_synthase_like"/>
    <property type="match status" value="1"/>
</dbReference>
<name>A0A1Y5IJL9_OSTTA</name>
<dbReference type="GO" id="GO:0016992">
    <property type="term" value="F:lipoate synthase activity"/>
    <property type="evidence" value="ECO:0007669"/>
    <property type="project" value="UniProtKB-UniRule"/>
</dbReference>
<dbReference type="Proteomes" id="UP000195557">
    <property type="component" value="Unassembled WGS sequence"/>
</dbReference>
<proteinExistence type="inferred from homology"/>
<keyword evidence="7 10" id="KW-0411">Iron-sulfur</keyword>
<dbReference type="InterPro" id="IPR027527">
    <property type="entry name" value="Lipoyl_synth_mt"/>
</dbReference>
<feature type="region of interest" description="Disordered" evidence="11">
    <location>
        <begin position="1"/>
        <end position="21"/>
    </location>
</feature>
<dbReference type="GO" id="GO:0009249">
    <property type="term" value="P:protein lipoylation"/>
    <property type="evidence" value="ECO:0007669"/>
    <property type="project" value="UniProtKB-UniRule"/>
</dbReference>
<dbReference type="GO" id="GO:0046872">
    <property type="term" value="F:metal ion binding"/>
    <property type="evidence" value="ECO:0007669"/>
    <property type="project" value="UniProtKB-KW"/>
</dbReference>
<keyword evidence="4 10" id="KW-0949">S-adenosyl-L-methionine</keyword>
<dbReference type="GO" id="GO:0005739">
    <property type="term" value="C:mitochondrion"/>
    <property type="evidence" value="ECO:0007669"/>
    <property type="project" value="UniProtKB-SubCell"/>
</dbReference>
<evidence type="ECO:0000256" key="9">
    <source>
        <dbReference type="ARBA" id="ARBA00047326"/>
    </source>
</evidence>
<comment type="catalytic activity">
    <reaction evidence="9 10">
        <text>[[Fe-S] cluster scaffold protein carrying a second [4Fe-4S](2+) cluster] + N(6)-octanoyl-L-lysyl-[protein] + 2 oxidized [2Fe-2S]-[ferredoxin] + 2 S-adenosyl-L-methionine + 4 H(+) = [[Fe-S] cluster scaffold protein] + N(6)-[(R)-dihydrolipoyl]-L-lysyl-[protein] + 4 Fe(3+) + 2 hydrogen sulfide + 2 5'-deoxyadenosine + 2 L-methionine + 2 reduced [2Fe-2S]-[ferredoxin]</text>
        <dbReference type="Rhea" id="RHEA:16585"/>
        <dbReference type="Rhea" id="RHEA-COMP:9928"/>
        <dbReference type="Rhea" id="RHEA-COMP:10000"/>
        <dbReference type="Rhea" id="RHEA-COMP:10001"/>
        <dbReference type="Rhea" id="RHEA-COMP:10475"/>
        <dbReference type="Rhea" id="RHEA-COMP:14568"/>
        <dbReference type="Rhea" id="RHEA-COMP:14569"/>
        <dbReference type="ChEBI" id="CHEBI:15378"/>
        <dbReference type="ChEBI" id="CHEBI:17319"/>
        <dbReference type="ChEBI" id="CHEBI:29034"/>
        <dbReference type="ChEBI" id="CHEBI:29919"/>
        <dbReference type="ChEBI" id="CHEBI:33722"/>
        <dbReference type="ChEBI" id="CHEBI:33737"/>
        <dbReference type="ChEBI" id="CHEBI:33738"/>
        <dbReference type="ChEBI" id="CHEBI:57844"/>
        <dbReference type="ChEBI" id="CHEBI:59789"/>
        <dbReference type="ChEBI" id="CHEBI:78809"/>
        <dbReference type="ChEBI" id="CHEBI:83100"/>
        <dbReference type="EC" id="2.8.1.8"/>
    </reaction>
</comment>
<gene>
    <name evidence="10" type="primary">LIP1</name>
    <name evidence="13" type="ORF">BE221DRAFT_216755</name>
</gene>
<feature type="binding site" evidence="10">
    <location>
        <position position="445"/>
    </location>
    <ligand>
        <name>[4Fe-4S] cluster</name>
        <dbReference type="ChEBI" id="CHEBI:49883"/>
        <label>2</label>
        <note>4Fe-4S-S-AdoMet</note>
    </ligand>
</feature>
<keyword evidence="8 10" id="KW-0496">Mitochondrion</keyword>
<comment type="subcellular location">
    <subcellularLocation>
        <location evidence="1 10">Mitochondrion</location>
    </subcellularLocation>
</comment>
<evidence type="ECO:0000259" key="12">
    <source>
        <dbReference type="PROSITE" id="PS51918"/>
    </source>
</evidence>
<feature type="binding site" evidence="10">
    <location>
        <position position="448"/>
    </location>
    <ligand>
        <name>[4Fe-4S] cluster</name>
        <dbReference type="ChEBI" id="CHEBI:49883"/>
        <label>2</label>
        <note>4Fe-4S-S-AdoMet</note>
    </ligand>
</feature>
<dbReference type="NCBIfam" id="TIGR00510">
    <property type="entry name" value="lipA"/>
    <property type="match status" value="1"/>
</dbReference>
<dbReference type="InterPro" id="IPR031691">
    <property type="entry name" value="LIAS_N"/>
</dbReference>
<dbReference type="InterPro" id="IPR007197">
    <property type="entry name" value="rSAM"/>
</dbReference>
<keyword evidence="2 10" id="KW-0004">4Fe-4S</keyword>
<keyword evidence="5 10" id="KW-0479">Metal-binding</keyword>
<dbReference type="CDD" id="cd01335">
    <property type="entry name" value="Radical_SAM"/>
    <property type="match status" value="1"/>
</dbReference>
<dbReference type="GO" id="GO:0051539">
    <property type="term" value="F:4 iron, 4 sulfur cluster binding"/>
    <property type="evidence" value="ECO:0007669"/>
    <property type="project" value="UniProtKB-UniRule"/>
</dbReference>
<feature type="binding site" evidence="10">
    <location>
        <position position="654"/>
    </location>
    <ligand>
        <name>[4Fe-4S] cluster</name>
        <dbReference type="ChEBI" id="CHEBI:49883"/>
        <label>1</label>
    </ligand>
</feature>
<dbReference type="HAMAP" id="MF_03128">
    <property type="entry name" value="Lipoyl_synth_plantM"/>
    <property type="match status" value="1"/>
</dbReference>
<dbReference type="PANTHER" id="PTHR10949:SF0">
    <property type="entry name" value="LIPOYL SYNTHASE, MITOCHONDRIAL"/>
    <property type="match status" value="1"/>
</dbReference>
<comment type="pathway">
    <text evidence="10">Protein modification; protein lipoylation via endogenous pathway; protein N(6)-(lipoyl)lysine from octanoyl-[acyl-carrier-protein]: step 2/2.</text>
</comment>
<evidence type="ECO:0000256" key="8">
    <source>
        <dbReference type="ARBA" id="ARBA00023128"/>
    </source>
</evidence>
<dbReference type="InterPro" id="IPR058240">
    <property type="entry name" value="rSAM_sf"/>
</dbReference>
<evidence type="ECO:0000256" key="6">
    <source>
        <dbReference type="ARBA" id="ARBA00023004"/>
    </source>
</evidence>
<evidence type="ECO:0000256" key="7">
    <source>
        <dbReference type="ARBA" id="ARBA00023014"/>
    </source>
</evidence>
<dbReference type="NCBIfam" id="NF009544">
    <property type="entry name" value="PRK12928.1"/>
    <property type="match status" value="1"/>
</dbReference>
<dbReference type="SFLD" id="SFLDF00271">
    <property type="entry name" value="lipoyl_synthase"/>
    <property type="match status" value="1"/>
</dbReference>
<dbReference type="SMART" id="SM00729">
    <property type="entry name" value="Elp3"/>
    <property type="match status" value="1"/>
</dbReference>
<evidence type="ECO:0000256" key="1">
    <source>
        <dbReference type="ARBA" id="ARBA00004173"/>
    </source>
</evidence>